<keyword evidence="3" id="KW-1185">Reference proteome</keyword>
<comment type="caution">
    <text evidence="2">The sequence shown here is derived from an EMBL/GenBank/DDBJ whole genome shotgun (WGS) entry which is preliminary data.</text>
</comment>
<gene>
    <name evidence="2" type="ORF">H4W79_000467</name>
</gene>
<dbReference type="Proteomes" id="UP000598217">
    <property type="component" value="Unassembled WGS sequence"/>
</dbReference>
<evidence type="ECO:0000256" key="1">
    <source>
        <dbReference type="SAM" id="MobiDB-lite"/>
    </source>
</evidence>
<dbReference type="InterPro" id="IPR008651">
    <property type="entry name" value="Uncharacterised_HicB"/>
</dbReference>
<evidence type="ECO:0000313" key="3">
    <source>
        <dbReference type="Proteomes" id="UP000598217"/>
    </source>
</evidence>
<feature type="compositionally biased region" description="Basic and acidic residues" evidence="1">
    <location>
        <begin position="71"/>
        <end position="80"/>
    </location>
</feature>
<name>A0ABR9HB75_9ACTN</name>
<sequence length="98" mass="10890">MSQMTWRAEEELMRRVKCSAERRGVSLNEYVTRVMRAVTDPDLEGDEARAVRAKLAQAGLLDSSGTQRSRPSREAVERARRAAGGGTQLEDLVAEGRE</sequence>
<feature type="region of interest" description="Disordered" evidence="1">
    <location>
        <begin position="59"/>
        <end position="98"/>
    </location>
</feature>
<accession>A0ABR9HB75</accession>
<dbReference type="EMBL" id="JADBDY010000001">
    <property type="protein sequence ID" value="MBE1456253.1"/>
    <property type="molecule type" value="Genomic_DNA"/>
</dbReference>
<organism evidence="2 3">
    <name type="scientific">Nocardiopsis terrae</name>
    <dbReference type="NCBI Taxonomy" id="372655"/>
    <lineage>
        <taxon>Bacteria</taxon>
        <taxon>Bacillati</taxon>
        <taxon>Actinomycetota</taxon>
        <taxon>Actinomycetes</taxon>
        <taxon>Streptosporangiales</taxon>
        <taxon>Nocardiopsidaceae</taxon>
        <taxon>Nocardiopsis</taxon>
    </lineage>
</organism>
<dbReference type="Pfam" id="PF05534">
    <property type="entry name" value="HicB"/>
    <property type="match status" value="1"/>
</dbReference>
<proteinExistence type="predicted"/>
<reference evidence="2 3" key="1">
    <citation type="submission" date="2020-10" db="EMBL/GenBank/DDBJ databases">
        <title>Sequencing the genomes of 1000 actinobacteria strains.</title>
        <authorList>
            <person name="Klenk H.-P."/>
        </authorList>
    </citation>
    <scope>NUCLEOTIDE SEQUENCE [LARGE SCALE GENOMIC DNA]</scope>
    <source>
        <strain evidence="2 3">DSM 45157</strain>
    </source>
</reference>
<dbReference type="RefSeq" id="WP_191268842.1">
    <property type="nucleotide sequence ID" value="NZ_BMXJ01000002.1"/>
</dbReference>
<evidence type="ECO:0000313" key="2">
    <source>
        <dbReference type="EMBL" id="MBE1456253.1"/>
    </source>
</evidence>
<dbReference type="SUPFAM" id="SSF47598">
    <property type="entry name" value="Ribbon-helix-helix"/>
    <property type="match status" value="1"/>
</dbReference>
<dbReference type="InterPro" id="IPR010985">
    <property type="entry name" value="Ribbon_hlx_hlx"/>
</dbReference>
<protein>
    <recommendedName>
        <fullName evidence="4">HicB family protein</fullName>
    </recommendedName>
</protein>
<evidence type="ECO:0008006" key="4">
    <source>
        <dbReference type="Google" id="ProtNLM"/>
    </source>
</evidence>